<evidence type="ECO:0000256" key="7">
    <source>
        <dbReference type="ARBA" id="ARBA00023125"/>
    </source>
</evidence>
<evidence type="ECO:0000256" key="4">
    <source>
        <dbReference type="ARBA" id="ARBA00022705"/>
    </source>
</evidence>
<dbReference type="GO" id="GO:0003677">
    <property type="term" value="F:DNA binding"/>
    <property type="evidence" value="ECO:0007669"/>
    <property type="project" value="UniProtKB-UniRule"/>
</dbReference>
<dbReference type="Gene3D" id="2.30.29.220">
    <property type="entry name" value="Structure-specific recognition protein (SSRP1)"/>
    <property type="match status" value="1"/>
</dbReference>
<dbReference type="InterPro" id="IPR013719">
    <property type="entry name" value="RTT106/SPT16-like_middle_dom"/>
</dbReference>
<dbReference type="GO" id="GO:0042393">
    <property type="term" value="F:histone binding"/>
    <property type="evidence" value="ECO:0007669"/>
    <property type="project" value="TreeGrafter"/>
</dbReference>
<proteinExistence type="inferred from homology"/>
<evidence type="ECO:0000256" key="9">
    <source>
        <dbReference type="ARBA" id="ARBA00023204"/>
    </source>
</evidence>
<keyword evidence="10 11" id="KW-0539">Nucleus</keyword>
<protein>
    <recommendedName>
        <fullName evidence="12">FACT complex subunit SSRP1</fullName>
    </recommendedName>
</protein>
<gene>
    <name evidence="15" type="ORF">MANT1106_LOCUS13798</name>
</gene>
<dbReference type="PRINTS" id="PR00887">
    <property type="entry name" value="SSRCOGNITION"/>
</dbReference>
<dbReference type="PROSITE" id="PS50118">
    <property type="entry name" value="HMG_BOX_2"/>
    <property type="match status" value="1"/>
</dbReference>
<dbReference type="InterPro" id="IPR024954">
    <property type="entry name" value="SSRP1_DD"/>
</dbReference>
<evidence type="ECO:0000256" key="3">
    <source>
        <dbReference type="ARBA" id="ARBA00022454"/>
    </source>
</evidence>
<dbReference type="GO" id="GO:0006260">
    <property type="term" value="P:DNA replication"/>
    <property type="evidence" value="ECO:0007669"/>
    <property type="project" value="UniProtKB-KW"/>
</dbReference>
<dbReference type="Pfam" id="PF00505">
    <property type="entry name" value="HMG_box"/>
    <property type="match status" value="1"/>
</dbReference>
<feature type="compositionally biased region" description="Acidic residues" evidence="13">
    <location>
        <begin position="687"/>
        <end position="704"/>
    </location>
</feature>
<feature type="DNA-binding region" description="HMG box" evidence="11">
    <location>
        <begin position="610"/>
        <end position="678"/>
    </location>
</feature>
<dbReference type="Pfam" id="PF21103">
    <property type="entry name" value="PH1_SSRP1-like"/>
    <property type="match status" value="1"/>
</dbReference>
<feature type="region of interest" description="Disordered" evidence="13">
    <location>
        <begin position="685"/>
        <end position="704"/>
    </location>
</feature>
<accession>A0A7S0XAH4</accession>
<dbReference type="SUPFAM" id="SSF50729">
    <property type="entry name" value="PH domain-like"/>
    <property type="match status" value="1"/>
</dbReference>
<dbReference type="InterPro" id="IPR011993">
    <property type="entry name" value="PH-like_dom_sf"/>
</dbReference>
<dbReference type="SUPFAM" id="SSF47095">
    <property type="entry name" value="HMG-box"/>
    <property type="match status" value="1"/>
</dbReference>
<sequence length="704" mass="74916">MSSEQTFGSISLIGRGVPVAGGLKLGAAGITWKKAGGGRSVDVPKKDIEELTYEQVPGGVVITVRRKGGKGEAMRLKGFKGGDLSGLKELCQANYSIKLEKREAQVNGRNWGEVDLDYKNAMHFSVDGKTSFEVSTADISACSLASKHEVMVMFHVDDTVAAAAKDTLVEMSFYVPPSSANWGVEPDEENPDETGAKRLQEAILELADTDAAAGDPIAEFDGVSLLAPRGKVTIELHASHLRLTGAAAEFKIQYGSIQRLFLLPKPNNAQVYAVLHLDPPIRKGQTFYPHIVAVFNANEELEVEPALDDDLRAKFSKLEETYDGPSSEVFVRLLKAVSGCKLSRQGTFLSTDGGCAVKASHKAEVGHLFPLEKSFFYLPKPSLLLQYAEVETVEFERHAGGGGAASMQRTFDVVITMKSDVSHTFHSIPKSEFQNFVNFLNAKQLKISNVGDGNARADRLIDDDDDDEPAPGKKSRARADDDEDGGAESSEEDEEYAAGSDDDDGGEPSDASDSDGSDGDSDGGGSDSGANKGAKKKKAPAAAKKAAAGTKAKKAKAESGSDSDGGGSDSDAEQRPKKKVKKAPAAKKGKEAAGAAGKKTKKAKKDPNAPKRPLSSYMIFSQETRSVVLSETPGLSLGEVGKALGARWKAIDPEDKAAFEQKAKEAKAKYEVVLKEYNATKKPVVVVDDDDSEEEEAGAGSDSD</sequence>
<name>A0A7S0XAH4_9CHLO</name>
<evidence type="ECO:0000259" key="14">
    <source>
        <dbReference type="PROSITE" id="PS50118"/>
    </source>
</evidence>
<comment type="subcellular location">
    <subcellularLocation>
        <location evidence="12">Nucleus</location>
    </subcellularLocation>
    <subcellularLocation>
        <location evidence="12">Chromosome</location>
    </subcellularLocation>
</comment>
<dbReference type="Pfam" id="PF03531">
    <property type="entry name" value="SSrecog"/>
    <property type="match status" value="1"/>
</dbReference>
<dbReference type="GO" id="GO:0035101">
    <property type="term" value="C:FACT complex"/>
    <property type="evidence" value="ECO:0007669"/>
    <property type="project" value="TreeGrafter"/>
</dbReference>
<keyword evidence="6 12" id="KW-0805">Transcription regulation</keyword>
<feature type="compositionally biased region" description="Acidic residues" evidence="13">
    <location>
        <begin position="480"/>
        <end position="521"/>
    </location>
</feature>
<dbReference type="InterPro" id="IPR000969">
    <property type="entry name" value="SSRP1/POB3"/>
</dbReference>
<comment type="subunit">
    <text evidence="2">Component of the FACT complex, a stable heterodimer of SPT16 and SSRP1.</text>
</comment>
<dbReference type="GO" id="GO:0006281">
    <property type="term" value="P:DNA repair"/>
    <property type="evidence" value="ECO:0007669"/>
    <property type="project" value="UniProtKB-KW"/>
</dbReference>
<keyword evidence="5 12" id="KW-0227">DNA damage</keyword>
<dbReference type="CDD" id="cd01390">
    <property type="entry name" value="HMG-box_NHP6-like"/>
    <property type="match status" value="1"/>
</dbReference>
<keyword evidence="8 12" id="KW-0804">Transcription</keyword>
<dbReference type="CDD" id="cd13230">
    <property type="entry name" value="PH1_SSRP1-like"/>
    <property type="match status" value="1"/>
</dbReference>
<feature type="compositionally biased region" description="Low complexity" evidence="13">
    <location>
        <begin position="540"/>
        <end position="550"/>
    </location>
</feature>
<evidence type="ECO:0000313" key="15">
    <source>
        <dbReference type="EMBL" id="CAD8711112.1"/>
    </source>
</evidence>
<feature type="domain" description="HMG box" evidence="14">
    <location>
        <begin position="610"/>
        <end position="678"/>
    </location>
</feature>
<dbReference type="Gene3D" id="2.30.29.150">
    <property type="match status" value="1"/>
</dbReference>
<dbReference type="AlphaFoldDB" id="A0A7S0XAH4"/>
<evidence type="ECO:0000256" key="2">
    <source>
        <dbReference type="ARBA" id="ARBA00011111"/>
    </source>
</evidence>
<comment type="function">
    <text evidence="12">Component of the FACT complex, a general chromatin factor that acts to reorganize nucleosomes. The FACT complex is involved in multiple processes that require DNA as a template such as mRNA elongation, DNA replication and DNA repair. During transcription elongation the FACT complex acts as a histone chaperone that both destabilizes and restores nucleosomal structure. It facilitates the passage of RNA polymerase II and transcription by promoting the dissociation of one histone H2A-H2B dimer from the nucleosome, then subsequently promotes the reestablishment of the nucleosome following the passage of RNA polymerase II.</text>
</comment>
<evidence type="ECO:0000256" key="6">
    <source>
        <dbReference type="ARBA" id="ARBA00023015"/>
    </source>
</evidence>
<dbReference type="FunFam" id="2.30.29.220:FF:000002">
    <property type="entry name" value="FACT complex subunit SSRP1"/>
    <property type="match status" value="1"/>
</dbReference>
<evidence type="ECO:0000256" key="12">
    <source>
        <dbReference type="RuleBase" id="RU364013"/>
    </source>
</evidence>
<keyword evidence="3 12" id="KW-0158">Chromosome</keyword>
<dbReference type="PANTHER" id="PTHR45849">
    <property type="entry name" value="FACT COMPLEX SUBUNIT SSRP1"/>
    <property type="match status" value="1"/>
</dbReference>
<dbReference type="FunFam" id="1.10.30.10:FF:000016">
    <property type="entry name" value="FACT complex subunit SSRP1"/>
    <property type="match status" value="1"/>
</dbReference>
<dbReference type="InterPro" id="IPR050454">
    <property type="entry name" value="RTT106/SSRP1_HistChap/FACT"/>
</dbReference>
<evidence type="ECO:0000256" key="10">
    <source>
        <dbReference type="ARBA" id="ARBA00023242"/>
    </source>
</evidence>
<dbReference type="SMART" id="SM01287">
    <property type="entry name" value="Rtt106"/>
    <property type="match status" value="1"/>
</dbReference>
<dbReference type="InterPro" id="IPR038167">
    <property type="entry name" value="SSRP1_sf"/>
</dbReference>
<dbReference type="Gene3D" id="2.30.29.30">
    <property type="entry name" value="Pleckstrin-homology domain (PH domain)/Phosphotyrosine-binding domain (PTB)"/>
    <property type="match status" value="2"/>
</dbReference>
<dbReference type="FunFam" id="2.30.29.150:FF:000001">
    <property type="entry name" value="Fact complex subunit ssrp1"/>
    <property type="match status" value="1"/>
</dbReference>
<dbReference type="InterPro" id="IPR048993">
    <property type="entry name" value="SSRP1-like_PH1"/>
</dbReference>
<keyword evidence="7 11" id="KW-0238">DNA-binding</keyword>
<dbReference type="Pfam" id="PF08512">
    <property type="entry name" value="Rttp106-like_middle"/>
    <property type="match status" value="1"/>
</dbReference>
<evidence type="ECO:0000256" key="11">
    <source>
        <dbReference type="PROSITE-ProRule" id="PRU00267"/>
    </source>
</evidence>
<evidence type="ECO:0000256" key="5">
    <source>
        <dbReference type="ARBA" id="ARBA00022763"/>
    </source>
</evidence>
<dbReference type="GO" id="GO:0031491">
    <property type="term" value="F:nucleosome binding"/>
    <property type="evidence" value="ECO:0007669"/>
    <property type="project" value="TreeGrafter"/>
</dbReference>
<evidence type="ECO:0000256" key="8">
    <source>
        <dbReference type="ARBA" id="ARBA00023163"/>
    </source>
</evidence>
<dbReference type="EMBL" id="HBFC01022954">
    <property type="protein sequence ID" value="CAD8711112.1"/>
    <property type="molecule type" value="Transcribed_RNA"/>
</dbReference>
<keyword evidence="4 12" id="KW-0235">DNA replication</keyword>
<dbReference type="InterPro" id="IPR036910">
    <property type="entry name" value="HMG_box_dom_sf"/>
</dbReference>
<dbReference type="PANTHER" id="PTHR45849:SF1">
    <property type="entry name" value="FACT COMPLEX SUBUNIT SSRP1"/>
    <property type="match status" value="1"/>
</dbReference>
<dbReference type="CDD" id="cd13231">
    <property type="entry name" value="PH2_SSRP1-like"/>
    <property type="match status" value="1"/>
</dbReference>
<dbReference type="InterPro" id="IPR035417">
    <property type="entry name" value="SSRP1/POB3_N"/>
</dbReference>
<evidence type="ECO:0000256" key="13">
    <source>
        <dbReference type="SAM" id="MobiDB-lite"/>
    </source>
</evidence>
<keyword evidence="9 12" id="KW-0234">DNA repair</keyword>
<organism evidence="15">
    <name type="scientific">Mantoniella antarctica</name>
    <dbReference type="NCBI Taxonomy" id="81844"/>
    <lineage>
        <taxon>Eukaryota</taxon>
        <taxon>Viridiplantae</taxon>
        <taxon>Chlorophyta</taxon>
        <taxon>Mamiellophyceae</taxon>
        <taxon>Mamiellales</taxon>
        <taxon>Mamiellaceae</taxon>
        <taxon>Mantoniella</taxon>
    </lineage>
</organism>
<comment type="similarity">
    <text evidence="1 12">Belongs to the SSRP1 family.</text>
</comment>
<reference evidence="15" key="1">
    <citation type="submission" date="2021-01" db="EMBL/GenBank/DDBJ databases">
        <authorList>
            <person name="Corre E."/>
            <person name="Pelletier E."/>
            <person name="Niang G."/>
            <person name="Scheremetjew M."/>
            <person name="Finn R."/>
            <person name="Kale V."/>
            <person name="Holt S."/>
            <person name="Cochrane G."/>
            <person name="Meng A."/>
            <person name="Brown T."/>
            <person name="Cohen L."/>
        </authorList>
    </citation>
    <scope>NUCLEOTIDE SEQUENCE</scope>
    <source>
        <strain evidence="15">SL-175</strain>
    </source>
</reference>
<dbReference type="Gene3D" id="1.10.30.10">
    <property type="entry name" value="High mobility group box domain"/>
    <property type="match status" value="1"/>
</dbReference>
<evidence type="ECO:0000256" key="1">
    <source>
        <dbReference type="ARBA" id="ARBA00010060"/>
    </source>
</evidence>
<dbReference type="SMART" id="SM00398">
    <property type="entry name" value="HMG"/>
    <property type="match status" value="1"/>
</dbReference>
<feature type="region of interest" description="Disordered" evidence="13">
    <location>
        <begin position="458"/>
        <end position="617"/>
    </location>
</feature>
<dbReference type="Pfam" id="PF17292">
    <property type="entry name" value="POB3_N"/>
    <property type="match status" value="1"/>
</dbReference>
<feature type="compositionally biased region" description="Basic residues" evidence="13">
    <location>
        <begin position="576"/>
        <end position="587"/>
    </location>
</feature>
<dbReference type="InterPro" id="IPR009071">
    <property type="entry name" value="HMG_box_dom"/>
</dbReference>